<evidence type="ECO:0000256" key="1">
    <source>
        <dbReference type="ARBA" id="ARBA00004127"/>
    </source>
</evidence>
<dbReference type="NCBIfam" id="TIGR00378">
    <property type="entry name" value="cax"/>
    <property type="match status" value="1"/>
</dbReference>
<keyword evidence="3 10" id="KW-0813">Transport</keyword>
<feature type="domain" description="Sodium/calcium exchanger membrane region" evidence="12">
    <location>
        <begin position="100"/>
        <end position="256"/>
    </location>
</feature>
<accession>J3NLP1</accession>
<evidence type="ECO:0000256" key="4">
    <source>
        <dbReference type="ARBA" id="ARBA00022568"/>
    </source>
</evidence>
<sequence>MAVLLSFLPRPPPTTQEVKPSEPMTSHTQQTSGRPGPPNGASALFPGVSSPLPGPQRLLRSLTLRPAREVRAALRLQNGNILLAFLPVGLAGRFLGWDPVLVLASNIVAIIPLCVYVSSSSDQLAGHFGELIGGFIGASFGNIVELIAGILSVRRGVVYFAQSVMLGSILSDILLVLGLSLVAASYNISRLLKFNKSVTDTLSSLMTITAVTLTLPTALHSNFSHVSEIQGKILVFSRATASVLLVTYALYLYFQLGSHKHIFLETEEEISRDEQADSDEPDNDDDGGHIDAAGSQDFPVPILHSVSVLTLSALAVAACTKATLEAVEVTQARTGIPKSFIAAVLFPIGSNATELTTVIAAAANRQINHAISMIVSSILQIALFVLPALVMVGWAAGQPMTLNFKFSAALLLFFAVIVVNNLLHDGKYAYIHGAILVALYEHNPSQPALQLCVLGKRTTDCLF</sequence>
<feature type="compositionally biased region" description="Acidic residues" evidence="11">
    <location>
        <begin position="269"/>
        <end position="285"/>
    </location>
</feature>
<gene>
    <name evidence="14" type="primary">20342649</name>
    <name evidence="13" type="ORF">GGTG_02191</name>
</gene>
<keyword evidence="10" id="KW-0926">Vacuole</keyword>
<evidence type="ECO:0000256" key="2">
    <source>
        <dbReference type="ARBA" id="ARBA00008170"/>
    </source>
</evidence>
<reference evidence="13" key="3">
    <citation type="submission" date="2010-09" db="EMBL/GenBank/DDBJ databases">
        <title>Annotation of Gaeumannomyces graminis var. tritici R3-111a-1.</title>
        <authorList>
            <consortium name="The Broad Institute Genome Sequencing Platform"/>
            <person name="Ma L.-J."/>
            <person name="Dead R."/>
            <person name="Young S.K."/>
            <person name="Zeng Q."/>
            <person name="Gargeya S."/>
            <person name="Fitzgerald M."/>
            <person name="Haas B."/>
            <person name="Abouelleil A."/>
            <person name="Alvarado L."/>
            <person name="Arachchi H.M."/>
            <person name="Berlin A."/>
            <person name="Brown A."/>
            <person name="Chapman S.B."/>
            <person name="Chen Z."/>
            <person name="Dunbar C."/>
            <person name="Freedman E."/>
            <person name="Gearin G."/>
            <person name="Gellesch M."/>
            <person name="Goldberg J."/>
            <person name="Griggs A."/>
            <person name="Gujja S."/>
            <person name="Heiman D."/>
            <person name="Howarth C."/>
            <person name="Larson L."/>
            <person name="Lui A."/>
            <person name="MacDonald P.J.P."/>
            <person name="Mehta T."/>
            <person name="Montmayeur A."/>
            <person name="Murphy C."/>
            <person name="Neiman D."/>
            <person name="Pearson M."/>
            <person name="Priest M."/>
            <person name="Roberts A."/>
            <person name="Saif S."/>
            <person name="Shea T."/>
            <person name="Shenoy N."/>
            <person name="Sisk P."/>
            <person name="Stolte C."/>
            <person name="Sykes S."/>
            <person name="Yandava C."/>
            <person name="Wortman J."/>
            <person name="Nusbaum C."/>
            <person name="Birren B."/>
        </authorList>
    </citation>
    <scope>NUCLEOTIDE SEQUENCE</scope>
    <source>
        <strain evidence="13">R3-111a-1</strain>
    </source>
</reference>
<comment type="function">
    <text evidence="10">Has a role in promoting intracellular calcium ion sequestration via the exchange of calcium ions for hydrogen ions across the vacuolar membrane. Involved also in manganese ion homeostasis via its uptake into the vacuole.</text>
</comment>
<evidence type="ECO:0000313" key="14">
    <source>
        <dbReference type="EnsemblFungi" id="EJT82217"/>
    </source>
</evidence>
<dbReference type="STRING" id="644352.J3NLP1"/>
<dbReference type="InterPro" id="IPR004837">
    <property type="entry name" value="NaCa_Exmemb"/>
</dbReference>
<reference evidence="15" key="1">
    <citation type="submission" date="2010-07" db="EMBL/GenBank/DDBJ databases">
        <title>The genome sequence of Gaeumannomyces graminis var. tritici strain R3-111a-1.</title>
        <authorList>
            <consortium name="The Broad Institute Genome Sequencing Platform"/>
            <person name="Ma L.-J."/>
            <person name="Dead R."/>
            <person name="Young S."/>
            <person name="Zeng Q."/>
            <person name="Koehrsen M."/>
            <person name="Alvarado L."/>
            <person name="Berlin A."/>
            <person name="Chapman S.B."/>
            <person name="Chen Z."/>
            <person name="Freedman E."/>
            <person name="Gellesch M."/>
            <person name="Goldberg J."/>
            <person name="Griggs A."/>
            <person name="Gujja S."/>
            <person name="Heilman E.R."/>
            <person name="Heiman D."/>
            <person name="Hepburn T."/>
            <person name="Howarth C."/>
            <person name="Jen D."/>
            <person name="Larson L."/>
            <person name="Mehta T."/>
            <person name="Neiman D."/>
            <person name="Pearson M."/>
            <person name="Roberts A."/>
            <person name="Saif S."/>
            <person name="Shea T."/>
            <person name="Shenoy N."/>
            <person name="Sisk P."/>
            <person name="Stolte C."/>
            <person name="Sykes S."/>
            <person name="Walk T."/>
            <person name="White J."/>
            <person name="Yandava C."/>
            <person name="Haas B."/>
            <person name="Nusbaum C."/>
            <person name="Birren B."/>
        </authorList>
    </citation>
    <scope>NUCLEOTIDE SEQUENCE [LARGE SCALE GENOMIC DNA]</scope>
    <source>
        <strain evidence="15">R3-111a-1</strain>
    </source>
</reference>
<dbReference type="PANTHER" id="PTHR31503:SF22">
    <property type="entry name" value="VACUOLAR CALCIUM ION TRANSPORTER"/>
    <property type="match status" value="1"/>
</dbReference>
<evidence type="ECO:0000256" key="7">
    <source>
        <dbReference type="ARBA" id="ARBA00022989"/>
    </source>
</evidence>
<dbReference type="RefSeq" id="XP_009218226.1">
    <property type="nucleotide sequence ID" value="XM_009219962.1"/>
</dbReference>
<comment type="caution">
    <text evidence="10">Lacks conserved residue(s) required for the propagation of feature annotation.</text>
</comment>
<evidence type="ECO:0000313" key="13">
    <source>
        <dbReference type="EMBL" id="EJT82217.1"/>
    </source>
</evidence>
<reference evidence="14" key="5">
    <citation type="submission" date="2018-04" db="UniProtKB">
        <authorList>
            <consortium name="EnsemblFungi"/>
        </authorList>
    </citation>
    <scope>IDENTIFICATION</scope>
    <source>
        <strain evidence="14">R3-111a-1</strain>
    </source>
</reference>
<dbReference type="GO" id="GO:0000329">
    <property type="term" value="C:fungal-type vacuole membrane"/>
    <property type="evidence" value="ECO:0007669"/>
    <property type="project" value="TreeGrafter"/>
</dbReference>
<dbReference type="InterPro" id="IPR004798">
    <property type="entry name" value="CAX-like"/>
</dbReference>
<keyword evidence="10" id="KW-0050">Antiport</keyword>
<dbReference type="Proteomes" id="UP000006039">
    <property type="component" value="Unassembled WGS sequence"/>
</dbReference>
<reference evidence="14" key="4">
    <citation type="journal article" date="2015" name="G3 (Bethesda)">
        <title>Genome sequences of three phytopathogenic species of the Magnaporthaceae family of fungi.</title>
        <authorList>
            <person name="Okagaki L.H."/>
            <person name="Nunes C.C."/>
            <person name="Sailsbery J."/>
            <person name="Clay B."/>
            <person name="Brown D."/>
            <person name="John T."/>
            <person name="Oh Y."/>
            <person name="Young N."/>
            <person name="Fitzgerald M."/>
            <person name="Haas B.J."/>
            <person name="Zeng Q."/>
            <person name="Young S."/>
            <person name="Adiconis X."/>
            <person name="Fan L."/>
            <person name="Levin J.Z."/>
            <person name="Mitchell T.K."/>
            <person name="Okubara P.A."/>
            <person name="Farman M.L."/>
            <person name="Kohn L.M."/>
            <person name="Birren B."/>
            <person name="Ma L.-J."/>
            <person name="Dean R.A."/>
        </authorList>
    </citation>
    <scope>NUCLEOTIDE SEQUENCE</scope>
    <source>
        <strain evidence="14">R3-111a-1</strain>
    </source>
</reference>
<dbReference type="Gene3D" id="1.20.1420.30">
    <property type="entry name" value="NCX, central ion-binding region"/>
    <property type="match status" value="2"/>
</dbReference>
<evidence type="ECO:0000256" key="3">
    <source>
        <dbReference type="ARBA" id="ARBA00022448"/>
    </source>
</evidence>
<dbReference type="InterPro" id="IPR004713">
    <property type="entry name" value="CaH_exchang"/>
</dbReference>
<evidence type="ECO:0000313" key="15">
    <source>
        <dbReference type="Proteomes" id="UP000006039"/>
    </source>
</evidence>
<keyword evidence="4 10" id="KW-0109">Calcium transport</keyword>
<dbReference type="GO" id="GO:0015369">
    <property type="term" value="F:calcium:proton antiporter activity"/>
    <property type="evidence" value="ECO:0007669"/>
    <property type="project" value="UniProtKB-UniRule"/>
</dbReference>
<evidence type="ECO:0000256" key="9">
    <source>
        <dbReference type="ARBA" id="ARBA00023136"/>
    </source>
</evidence>
<evidence type="ECO:0000256" key="5">
    <source>
        <dbReference type="ARBA" id="ARBA00022692"/>
    </source>
</evidence>
<evidence type="ECO:0000256" key="10">
    <source>
        <dbReference type="RuleBase" id="RU365028"/>
    </source>
</evidence>
<dbReference type="GO" id="GO:0006874">
    <property type="term" value="P:intracellular calcium ion homeostasis"/>
    <property type="evidence" value="ECO:0007669"/>
    <property type="project" value="TreeGrafter"/>
</dbReference>
<keyword evidence="8 10" id="KW-0406">Ion transport</keyword>
<feature type="compositionally biased region" description="Polar residues" evidence="11">
    <location>
        <begin position="15"/>
        <end position="33"/>
    </location>
</feature>
<keyword evidence="6 10" id="KW-0106">Calcium</keyword>
<feature type="transmembrane region" description="Helical" evidence="10">
    <location>
        <begin position="235"/>
        <end position="254"/>
    </location>
</feature>
<dbReference type="AlphaFoldDB" id="J3NLP1"/>
<proteinExistence type="inferred from homology"/>
<dbReference type="Pfam" id="PF01699">
    <property type="entry name" value="Na_Ca_ex"/>
    <property type="match status" value="2"/>
</dbReference>
<protein>
    <recommendedName>
        <fullName evidence="10">Vacuolar calcium ion transporter</fullName>
    </recommendedName>
</protein>
<feature type="domain" description="Sodium/calcium exchanger membrane region" evidence="12">
    <location>
        <begin position="305"/>
        <end position="440"/>
    </location>
</feature>
<keyword evidence="5 10" id="KW-0812">Transmembrane</keyword>
<feature type="region of interest" description="Disordered" evidence="11">
    <location>
        <begin position="8"/>
        <end position="46"/>
    </location>
</feature>
<dbReference type="GO" id="GO:0012505">
    <property type="term" value="C:endomembrane system"/>
    <property type="evidence" value="ECO:0007669"/>
    <property type="project" value="UniProtKB-SubCell"/>
</dbReference>
<comment type="similarity">
    <text evidence="2 10">Belongs to the Ca(2+):cation antiporter (CaCA) (TC 2.A.19) family.</text>
</comment>
<keyword evidence="7 10" id="KW-1133">Transmembrane helix</keyword>
<keyword evidence="15" id="KW-1185">Reference proteome</keyword>
<dbReference type="HOGENOM" id="CLU_008721_2_1_1"/>
<name>J3NLP1_GAET3</name>
<dbReference type="eggNOG" id="KOG1397">
    <property type="taxonomic scope" value="Eukaryota"/>
</dbReference>
<feature type="transmembrane region" description="Helical" evidence="10">
    <location>
        <begin position="159"/>
        <end position="184"/>
    </location>
</feature>
<reference evidence="13" key="2">
    <citation type="submission" date="2010-07" db="EMBL/GenBank/DDBJ databases">
        <authorList>
            <consortium name="The Broad Institute Genome Sequencing Platform"/>
            <consortium name="Broad Institute Genome Sequencing Center for Infectious Disease"/>
            <person name="Ma L.-J."/>
            <person name="Dead R."/>
            <person name="Young S."/>
            <person name="Zeng Q."/>
            <person name="Koehrsen M."/>
            <person name="Alvarado L."/>
            <person name="Berlin A."/>
            <person name="Chapman S.B."/>
            <person name="Chen Z."/>
            <person name="Freedman E."/>
            <person name="Gellesch M."/>
            <person name="Goldberg J."/>
            <person name="Griggs A."/>
            <person name="Gujja S."/>
            <person name="Heilman E.R."/>
            <person name="Heiman D."/>
            <person name="Hepburn T."/>
            <person name="Howarth C."/>
            <person name="Jen D."/>
            <person name="Larson L."/>
            <person name="Mehta T."/>
            <person name="Neiman D."/>
            <person name="Pearson M."/>
            <person name="Roberts A."/>
            <person name="Saif S."/>
            <person name="Shea T."/>
            <person name="Shenoy N."/>
            <person name="Sisk P."/>
            <person name="Stolte C."/>
            <person name="Sykes S."/>
            <person name="Walk T."/>
            <person name="White J."/>
            <person name="Yandava C."/>
            <person name="Haas B."/>
            <person name="Nusbaum C."/>
            <person name="Birren B."/>
        </authorList>
    </citation>
    <scope>NUCLEOTIDE SEQUENCE</scope>
    <source>
        <strain evidence="13">R3-111a-1</strain>
    </source>
</reference>
<feature type="region of interest" description="Disordered" evidence="11">
    <location>
        <begin position="269"/>
        <end position="290"/>
    </location>
</feature>
<feature type="transmembrane region" description="Helical" evidence="10">
    <location>
        <begin position="402"/>
        <end position="423"/>
    </location>
</feature>
<evidence type="ECO:0000256" key="8">
    <source>
        <dbReference type="ARBA" id="ARBA00023065"/>
    </source>
</evidence>
<feature type="transmembrane region" description="Helical" evidence="10">
    <location>
        <begin position="374"/>
        <end position="396"/>
    </location>
</feature>
<dbReference type="GeneID" id="20342649"/>
<evidence type="ECO:0000256" key="11">
    <source>
        <dbReference type="SAM" id="MobiDB-lite"/>
    </source>
</evidence>
<dbReference type="OrthoDB" id="1699231at2759"/>
<dbReference type="InterPro" id="IPR044880">
    <property type="entry name" value="NCX_ion-bd_dom_sf"/>
</dbReference>
<dbReference type="PANTHER" id="PTHR31503">
    <property type="entry name" value="VACUOLAR CALCIUM ION TRANSPORTER"/>
    <property type="match status" value="1"/>
</dbReference>
<organism evidence="13">
    <name type="scientific">Gaeumannomyces tritici (strain R3-111a-1)</name>
    <name type="common">Wheat and barley take-all root rot fungus</name>
    <name type="synonym">Gaeumannomyces graminis var. tritici</name>
    <dbReference type="NCBI Taxonomy" id="644352"/>
    <lineage>
        <taxon>Eukaryota</taxon>
        <taxon>Fungi</taxon>
        <taxon>Dikarya</taxon>
        <taxon>Ascomycota</taxon>
        <taxon>Pezizomycotina</taxon>
        <taxon>Sordariomycetes</taxon>
        <taxon>Sordariomycetidae</taxon>
        <taxon>Magnaporthales</taxon>
        <taxon>Magnaporthaceae</taxon>
        <taxon>Gaeumannomyces</taxon>
    </lineage>
</organism>
<dbReference type="EMBL" id="GL385395">
    <property type="protein sequence ID" value="EJT82217.1"/>
    <property type="molecule type" value="Genomic_DNA"/>
</dbReference>
<feature type="transmembrane region" description="Helical" evidence="10">
    <location>
        <begin position="131"/>
        <end position="153"/>
    </location>
</feature>
<feature type="transmembrane region" description="Helical" evidence="10">
    <location>
        <begin position="205"/>
        <end position="223"/>
    </location>
</feature>
<evidence type="ECO:0000259" key="12">
    <source>
        <dbReference type="Pfam" id="PF01699"/>
    </source>
</evidence>
<comment type="subcellular location">
    <subcellularLocation>
        <location evidence="1">Endomembrane system</location>
        <topology evidence="1">Multi-pass membrane protein</topology>
    </subcellularLocation>
    <subcellularLocation>
        <location evidence="10">Vacuole membrane</location>
    </subcellularLocation>
</comment>
<dbReference type="EnsemblFungi" id="EJT82217">
    <property type="protein sequence ID" value="EJT82217"/>
    <property type="gene ID" value="GGTG_02191"/>
</dbReference>
<keyword evidence="9 10" id="KW-0472">Membrane</keyword>
<dbReference type="VEuPathDB" id="FungiDB:GGTG_02191"/>
<evidence type="ECO:0000256" key="6">
    <source>
        <dbReference type="ARBA" id="ARBA00022837"/>
    </source>
</evidence>
<feature type="transmembrane region" description="Helical" evidence="10">
    <location>
        <begin position="101"/>
        <end position="119"/>
    </location>
</feature>